<dbReference type="Proteomes" id="UP000031623">
    <property type="component" value="Chromosome"/>
</dbReference>
<dbReference type="STRING" id="40754.THII_0337"/>
<reference evidence="2 3" key="1">
    <citation type="journal article" date="2014" name="ISME J.">
        <title>Ecophysiology of Thioploca ingrica as revealed by the complete genome sequence supplemented with proteomic evidence.</title>
        <authorList>
            <person name="Kojima H."/>
            <person name="Ogura Y."/>
            <person name="Yamamoto N."/>
            <person name="Togashi T."/>
            <person name="Mori H."/>
            <person name="Watanabe T."/>
            <person name="Nemoto F."/>
            <person name="Kurokawa K."/>
            <person name="Hayashi T."/>
            <person name="Fukui M."/>
        </authorList>
    </citation>
    <scope>NUCLEOTIDE SEQUENCE [LARGE SCALE GENOMIC DNA]</scope>
</reference>
<dbReference type="KEGG" id="tig:THII_0337"/>
<dbReference type="EMBL" id="AP014633">
    <property type="protein sequence ID" value="BAP54634.1"/>
    <property type="molecule type" value="Genomic_DNA"/>
</dbReference>
<evidence type="ECO:0000256" key="1">
    <source>
        <dbReference type="SAM" id="Phobius"/>
    </source>
</evidence>
<keyword evidence="1" id="KW-1133">Transmembrane helix</keyword>
<dbReference type="OrthoDB" id="8778085at2"/>
<evidence type="ECO:0000313" key="3">
    <source>
        <dbReference type="Proteomes" id="UP000031623"/>
    </source>
</evidence>
<dbReference type="AlphaFoldDB" id="A0A090ACX8"/>
<gene>
    <name evidence="2" type="ORF">THII_0337</name>
</gene>
<accession>A0A090ACX8</accession>
<keyword evidence="1" id="KW-0472">Membrane</keyword>
<name>A0A090ACX8_9GAMM</name>
<feature type="transmembrane region" description="Helical" evidence="1">
    <location>
        <begin position="64"/>
        <end position="85"/>
    </location>
</feature>
<organism evidence="2 3">
    <name type="scientific">Thioploca ingrica</name>
    <dbReference type="NCBI Taxonomy" id="40754"/>
    <lineage>
        <taxon>Bacteria</taxon>
        <taxon>Pseudomonadati</taxon>
        <taxon>Pseudomonadota</taxon>
        <taxon>Gammaproteobacteria</taxon>
        <taxon>Thiotrichales</taxon>
        <taxon>Thiotrichaceae</taxon>
        <taxon>Thioploca</taxon>
    </lineage>
</organism>
<sequence length="131" mass="14434">MIQTIQEPFQVPGYTLAVLAESLYLINLLLLPGLAFIILLWLYVKYENHSPPLASCHLRQTLAASIWAGLLLILINGIIIAMGGYKAPYTGVIVILYFTTCHSLLVLLGIFGLSKAMAGKLFRYPLMGPIE</sequence>
<evidence type="ECO:0008006" key="4">
    <source>
        <dbReference type="Google" id="ProtNLM"/>
    </source>
</evidence>
<feature type="transmembrane region" description="Helical" evidence="1">
    <location>
        <begin position="24"/>
        <end position="44"/>
    </location>
</feature>
<evidence type="ECO:0000313" key="2">
    <source>
        <dbReference type="EMBL" id="BAP54634.1"/>
    </source>
</evidence>
<keyword evidence="1" id="KW-0812">Transmembrane</keyword>
<proteinExistence type="predicted"/>
<feature type="transmembrane region" description="Helical" evidence="1">
    <location>
        <begin position="91"/>
        <end position="113"/>
    </location>
</feature>
<protein>
    <recommendedName>
        <fullName evidence="4">Cytochrome C oxidase subunit III</fullName>
    </recommendedName>
</protein>
<keyword evidence="3" id="KW-1185">Reference proteome</keyword>
<dbReference type="HOGENOM" id="CLU_1852034_0_0_6"/>